<comment type="caution">
    <text evidence="2">The sequence shown here is derived from an EMBL/GenBank/DDBJ whole genome shotgun (WGS) entry which is preliminary data.</text>
</comment>
<evidence type="ECO:0000256" key="1">
    <source>
        <dbReference type="SAM" id="Phobius"/>
    </source>
</evidence>
<keyword evidence="1" id="KW-1133">Transmembrane helix</keyword>
<keyword evidence="1" id="KW-0472">Membrane</keyword>
<evidence type="ECO:0000313" key="3">
    <source>
        <dbReference type="Proteomes" id="UP001144352"/>
    </source>
</evidence>
<sequence>MAERTTPLEFLSPWWRNSVIFVLVLGFTVLTWIAVRSYQDAPPIPDRVASGDGTTIFTRDDILVTGAYLGPEFLNRAIPRLIEWLRMPGDLVFIALGAFPLLVATGFTYRMVRNRS</sequence>
<protein>
    <submittedName>
        <fullName evidence="2">Uncharacterized protein</fullName>
    </submittedName>
</protein>
<dbReference type="Proteomes" id="UP001144352">
    <property type="component" value="Unassembled WGS sequence"/>
</dbReference>
<proteinExistence type="predicted"/>
<name>A0A9W6G1P3_9BACT</name>
<evidence type="ECO:0000313" key="2">
    <source>
        <dbReference type="EMBL" id="GLI38797.1"/>
    </source>
</evidence>
<reference evidence="2" key="1">
    <citation type="submission" date="2022-12" db="EMBL/GenBank/DDBJ databases">
        <title>Reference genome sequencing for broad-spectrum identification of bacterial and archaeal isolates by mass spectrometry.</title>
        <authorList>
            <person name="Sekiguchi Y."/>
            <person name="Tourlousse D.M."/>
        </authorList>
    </citation>
    <scope>NUCLEOTIDE SEQUENCE</scope>
    <source>
        <strain evidence="2">H2</strain>
    </source>
</reference>
<feature type="transmembrane region" description="Helical" evidence="1">
    <location>
        <begin position="91"/>
        <end position="112"/>
    </location>
</feature>
<dbReference type="AlphaFoldDB" id="A0A9W6G1P3"/>
<gene>
    <name evidence="2" type="ORF">GHYDROH2_22980</name>
</gene>
<dbReference type="EMBL" id="BSDS01000002">
    <property type="protein sequence ID" value="GLI38797.1"/>
    <property type="molecule type" value="Genomic_DNA"/>
</dbReference>
<keyword evidence="3" id="KW-1185">Reference proteome</keyword>
<keyword evidence="1" id="KW-0812">Transmembrane</keyword>
<dbReference type="RefSeq" id="WP_246551391.1">
    <property type="nucleotide sequence ID" value="NZ_BSDS01000002.1"/>
</dbReference>
<feature type="transmembrane region" description="Helical" evidence="1">
    <location>
        <begin position="14"/>
        <end position="35"/>
    </location>
</feature>
<accession>A0A9W6G1P3</accession>
<organism evidence="2 3">
    <name type="scientific">Geobacter hydrogenophilus</name>
    <dbReference type="NCBI Taxonomy" id="40983"/>
    <lineage>
        <taxon>Bacteria</taxon>
        <taxon>Pseudomonadati</taxon>
        <taxon>Thermodesulfobacteriota</taxon>
        <taxon>Desulfuromonadia</taxon>
        <taxon>Geobacterales</taxon>
        <taxon>Geobacteraceae</taxon>
        <taxon>Geobacter</taxon>
    </lineage>
</organism>